<evidence type="ECO:0000313" key="2">
    <source>
        <dbReference type="Proteomes" id="UP000014978"/>
    </source>
</evidence>
<evidence type="ECO:0000313" key="1">
    <source>
        <dbReference type="EMBL" id="EPR77785.1"/>
    </source>
</evidence>
<dbReference type="AlphaFoldDB" id="S7W4U8"/>
<accession>S7W4U8</accession>
<dbReference type="HOGENOM" id="CLU_2198712_0_0_1"/>
<keyword evidence="2" id="KW-1185">Reference proteome</keyword>
<reference evidence="2" key="1">
    <citation type="journal article" date="2013" name="PLoS Genet.">
        <title>The genome of Spraguea lophii and the basis of host-microsporidian interactions.</title>
        <authorList>
            <person name="Campbell S.E."/>
            <person name="Williams T.A."/>
            <person name="Yousuf A."/>
            <person name="Soanes D.M."/>
            <person name="Paszkiewicz K.H."/>
            <person name="Williams B.A.P."/>
        </authorList>
    </citation>
    <scope>NUCLEOTIDE SEQUENCE [LARGE SCALE GENOMIC DNA]</scope>
    <source>
        <strain evidence="2">42_110</strain>
    </source>
</reference>
<comment type="caution">
    <text evidence="1">The sequence shown here is derived from an EMBL/GenBank/DDBJ whole genome shotgun (WGS) entry which is preliminary data.</text>
</comment>
<dbReference type="InParanoid" id="S7W4U8"/>
<protein>
    <submittedName>
        <fullName evidence="1">Uncharacterized protein</fullName>
    </submittedName>
</protein>
<gene>
    <name evidence="1" type="ORF">SLOPH_684</name>
</gene>
<organism evidence="1 2">
    <name type="scientific">Spraguea lophii (strain 42_110)</name>
    <name type="common">Microsporidian parasite</name>
    <dbReference type="NCBI Taxonomy" id="1358809"/>
    <lineage>
        <taxon>Eukaryota</taxon>
        <taxon>Fungi</taxon>
        <taxon>Fungi incertae sedis</taxon>
        <taxon>Microsporidia</taxon>
        <taxon>Spragueidae</taxon>
        <taxon>Spraguea</taxon>
    </lineage>
</organism>
<dbReference type="VEuPathDB" id="MicrosporidiaDB:SLOPH_684"/>
<name>S7W4U8_SPRLO</name>
<proteinExistence type="predicted"/>
<dbReference type="EMBL" id="ATCN01001284">
    <property type="protein sequence ID" value="EPR77785.1"/>
    <property type="molecule type" value="Genomic_DNA"/>
</dbReference>
<sequence>MFNYFTEIDNIYLISGNKILVFKNDNLINTINHHSELTFIKYNYVFDKNKILYKITGNNLIEIFKFSKAISQITRNEKITYISNINSTIYQHQNNLKKLHRIFHISPI</sequence>
<dbReference type="Proteomes" id="UP000014978">
    <property type="component" value="Unassembled WGS sequence"/>
</dbReference>